<feature type="domain" description="ADF-H" evidence="3">
    <location>
        <begin position="32"/>
        <end position="168"/>
    </location>
</feature>
<dbReference type="PANTHER" id="PTHR11249">
    <property type="entry name" value="GLIAL FACTOR NATURATION FACTOR"/>
    <property type="match status" value="1"/>
</dbReference>
<dbReference type="PANTHER" id="PTHR11249:SF2">
    <property type="entry name" value="GLIA MATURATION FACTOR"/>
    <property type="match status" value="1"/>
</dbReference>
<name>A0A9W9PGJ6_9EURO</name>
<comment type="similarity">
    <text evidence="1">Belongs to the actin-binding proteins ADF family. GMF subfamily.</text>
</comment>
<feature type="compositionally biased region" description="Polar residues" evidence="2">
    <location>
        <begin position="1"/>
        <end position="11"/>
    </location>
</feature>
<dbReference type="GO" id="GO:0034316">
    <property type="term" value="P:negative regulation of Arp2/3 complex-mediated actin nucleation"/>
    <property type="evidence" value="ECO:0007669"/>
    <property type="project" value="TreeGrafter"/>
</dbReference>
<dbReference type="InterPro" id="IPR002108">
    <property type="entry name" value="ADF-H"/>
</dbReference>
<gene>
    <name evidence="4" type="ORF">N7468_001313</name>
</gene>
<dbReference type="GO" id="GO:0030479">
    <property type="term" value="C:actin cortical patch"/>
    <property type="evidence" value="ECO:0007669"/>
    <property type="project" value="TreeGrafter"/>
</dbReference>
<dbReference type="RefSeq" id="XP_058333751.1">
    <property type="nucleotide sequence ID" value="XM_058470610.1"/>
</dbReference>
<sequence length="168" mass="19270">MVSKALSSNGETLLPRWPRRLPKLTGDEQSEPIYQIPKTTKENVEDFKVQSAKFRGKPQAKIYIIDQKQRIIRAEDNEVYGSLEDLATELPESSPRFVFLHCPVTLRDGRKTERFVLVYWLPENCNPTQRMSYAAMVNDFKGTFNVGRVFEVENADGIRGIADRIAAY</sequence>
<feature type="region of interest" description="Disordered" evidence="2">
    <location>
        <begin position="1"/>
        <end position="25"/>
    </location>
</feature>
<dbReference type="GO" id="GO:0071933">
    <property type="term" value="F:Arp2/3 complex binding"/>
    <property type="evidence" value="ECO:0007669"/>
    <property type="project" value="InterPro"/>
</dbReference>
<dbReference type="InterPro" id="IPR011171">
    <property type="entry name" value="GMF"/>
</dbReference>
<comment type="caution">
    <text evidence="4">The sequence shown here is derived from an EMBL/GenBank/DDBJ whole genome shotgun (WGS) entry which is preliminary data.</text>
</comment>
<dbReference type="SUPFAM" id="SSF55753">
    <property type="entry name" value="Actin depolymerizing proteins"/>
    <property type="match status" value="1"/>
</dbReference>
<dbReference type="GeneID" id="83197913"/>
<dbReference type="Gene3D" id="3.40.20.10">
    <property type="entry name" value="Severin"/>
    <property type="match status" value="1"/>
</dbReference>
<dbReference type="PROSITE" id="PS51263">
    <property type="entry name" value="ADF_H"/>
    <property type="match status" value="1"/>
</dbReference>
<keyword evidence="5" id="KW-1185">Reference proteome</keyword>
<evidence type="ECO:0000259" key="3">
    <source>
        <dbReference type="PROSITE" id="PS51263"/>
    </source>
</evidence>
<evidence type="ECO:0000313" key="4">
    <source>
        <dbReference type="EMBL" id="KAJ5246330.1"/>
    </source>
</evidence>
<reference evidence="4" key="2">
    <citation type="journal article" date="2023" name="IMA Fungus">
        <title>Comparative genomic study of the Penicillium genus elucidates a diverse pangenome and 15 lateral gene transfer events.</title>
        <authorList>
            <person name="Petersen C."/>
            <person name="Sorensen T."/>
            <person name="Nielsen M.R."/>
            <person name="Sondergaard T.E."/>
            <person name="Sorensen J.L."/>
            <person name="Fitzpatrick D.A."/>
            <person name="Frisvad J.C."/>
            <person name="Nielsen K.L."/>
        </authorList>
    </citation>
    <scope>NUCLEOTIDE SEQUENCE</scope>
    <source>
        <strain evidence="4">IBT 19713</strain>
    </source>
</reference>
<reference evidence="4" key="1">
    <citation type="submission" date="2022-11" db="EMBL/GenBank/DDBJ databases">
        <authorList>
            <person name="Petersen C."/>
        </authorList>
    </citation>
    <scope>NUCLEOTIDE SEQUENCE</scope>
    <source>
        <strain evidence="4">IBT 19713</strain>
    </source>
</reference>
<accession>A0A9W9PGJ6</accession>
<dbReference type="OrthoDB" id="3919494at2759"/>
<protein>
    <recommendedName>
        <fullName evidence="3">ADF-H domain-containing protein</fullName>
    </recommendedName>
</protein>
<dbReference type="AlphaFoldDB" id="A0A9W9PGJ6"/>
<dbReference type="InterPro" id="IPR029006">
    <property type="entry name" value="ADF-H/Gelsolin-like_dom_sf"/>
</dbReference>
<evidence type="ECO:0000313" key="5">
    <source>
        <dbReference type="Proteomes" id="UP001150941"/>
    </source>
</evidence>
<organism evidence="4 5">
    <name type="scientific">Penicillium chermesinum</name>
    <dbReference type="NCBI Taxonomy" id="63820"/>
    <lineage>
        <taxon>Eukaryota</taxon>
        <taxon>Fungi</taxon>
        <taxon>Dikarya</taxon>
        <taxon>Ascomycota</taxon>
        <taxon>Pezizomycotina</taxon>
        <taxon>Eurotiomycetes</taxon>
        <taxon>Eurotiomycetidae</taxon>
        <taxon>Eurotiales</taxon>
        <taxon>Aspergillaceae</taxon>
        <taxon>Penicillium</taxon>
    </lineage>
</organism>
<dbReference type="Pfam" id="PF00241">
    <property type="entry name" value="Cofilin_ADF"/>
    <property type="match status" value="1"/>
</dbReference>
<dbReference type="GO" id="GO:0003779">
    <property type="term" value="F:actin binding"/>
    <property type="evidence" value="ECO:0007669"/>
    <property type="project" value="InterPro"/>
</dbReference>
<evidence type="ECO:0000256" key="2">
    <source>
        <dbReference type="SAM" id="MobiDB-lite"/>
    </source>
</evidence>
<dbReference type="SMART" id="SM00102">
    <property type="entry name" value="ADF"/>
    <property type="match status" value="1"/>
</dbReference>
<evidence type="ECO:0000256" key="1">
    <source>
        <dbReference type="ARBA" id="ARBA00010055"/>
    </source>
</evidence>
<dbReference type="Proteomes" id="UP001150941">
    <property type="component" value="Unassembled WGS sequence"/>
</dbReference>
<dbReference type="EMBL" id="JAPQKS010000002">
    <property type="protein sequence ID" value="KAJ5246330.1"/>
    <property type="molecule type" value="Genomic_DNA"/>
</dbReference>
<dbReference type="GO" id="GO:0071846">
    <property type="term" value="P:actin filament debranching"/>
    <property type="evidence" value="ECO:0007669"/>
    <property type="project" value="InterPro"/>
</dbReference>
<proteinExistence type="inferred from homology"/>